<protein>
    <submittedName>
        <fullName evidence="2">Uncharacterized protein</fullName>
    </submittedName>
</protein>
<evidence type="ECO:0000313" key="3">
    <source>
        <dbReference type="Proteomes" id="UP001066276"/>
    </source>
</evidence>
<organism evidence="2 3">
    <name type="scientific">Pleurodeles waltl</name>
    <name type="common">Iberian ribbed newt</name>
    <dbReference type="NCBI Taxonomy" id="8319"/>
    <lineage>
        <taxon>Eukaryota</taxon>
        <taxon>Metazoa</taxon>
        <taxon>Chordata</taxon>
        <taxon>Craniata</taxon>
        <taxon>Vertebrata</taxon>
        <taxon>Euteleostomi</taxon>
        <taxon>Amphibia</taxon>
        <taxon>Batrachia</taxon>
        <taxon>Caudata</taxon>
        <taxon>Salamandroidea</taxon>
        <taxon>Salamandridae</taxon>
        <taxon>Pleurodelinae</taxon>
        <taxon>Pleurodeles</taxon>
    </lineage>
</organism>
<dbReference type="AlphaFoldDB" id="A0AAV7RU32"/>
<accession>A0AAV7RU32</accession>
<evidence type="ECO:0000256" key="1">
    <source>
        <dbReference type="SAM" id="MobiDB-lite"/>
    </source>
</evidence>
<sequence>MRLTDAGRALRSSQRGMLDEYASSPSNSPPLMSPLNPMAASTLTPLLPHPLQDSSTVALETARPLSVEQAVSASFEKLSKNLESSVVQLVSKTILDRSAWDSRKRPFSSKNSKATLMIDWCAVGGSCDGLRGCRFAAGFPPVRRRAWQLGRGLRRLAVRFIGLPPCPGGVLRVRRHCVLGRLATGGGSGELFPLRPVRRSDRGLSAPWDRGPICLATPTGRRRKEASGRPFGVFPRLRGRSGWGWDSRL</sequence>
<evidence type="ECO:0000313" key="2">
    <source>
        <dbReference type="EMBL" id="KAJ1155814.1"/>
    </source>
</evidence>
<gene>
    <name evidence="2" type="ORF">NDU88_008539</name>
</gene>
<feature type="region of interest" description="Disordered" evidence="1">
    <location>
        <begin position="1"/>
        <end position="39"/>
    </location>
</feature>
<name>A0AAV7RU32_PLEWA</name>
<comment type="caution">
    <text evidence="2">The sequence shown here is derived from an EMBL/GenBank/DDBJ whole genome shotgun (WGS) entry which is preliminary data.</text>
</comment>
<keyword evidence="3" id="KW-1185">Reference proteome</keyword>
<dbReference type="EMBL" id="JANPWB010000009">
    <property type="protein sequence ID" value="KAJ1155814.1"/>
    <property type="molecule type" value="Genomic_DNA"/>
</dbReference>
<reference evidence="2" key="1">
    <citation type="journal article" date="2022" name="bioRxiv">
        <title>Sequencing and chromosome-scale assembly of the giantPleurodeles waltlgenome.</title>
        <authorList>
            <person name="Brown T."/>
            <person name="Elewa A."/>
            <person name="Iarovenko S."/>
            <person name="Subramanian E."/>
            <person name="Araus A.J."/>
            <person name="Petzold A."/>
            <person name="Susuki M."/>
            <person name="Suzuki K.-i.T."/>
            <person name="Hayashi T."/>
            <person name="Toyoda A."/>
            <person name="Oliveira C."/>
            <person name="Osipova E."/>
            <person name="Leigh N.D."/>
            <person name="Simon A."/>
            <person name="Yun M.H."/>
        </authorList>
    </citation>
    <scope>NUCLEOTIDE SEQUENCE</scope>
    <source>
        <strain evidence="2">20211129_DDA</strain>
        <tissue evidence="2">Liver</tissue>
    </source>
</reference>
<dbReference type="Proteomes" id="UP001066276">
    <property type="component" value="Chromosome 5"/>
</dbReference>
<proteinExistence type="predicted"/>